<accession>A0A381N087</accession>
<evidence type="ECO:0000256" key="1">
    <source>
        <dbReference type="SAM" id="Phobius"/>
    </source>
</evidence>
<reference evidence="2" key="1">
    <citation type="submission" date="2018-05" db="EMBL/GenBank/DDBJ databases">
        <authorList>
            <person name="Lanie J.A."/>
            <person name="Ng W.-L."/>
            <person name="Kazmierczak K.M."/>
            <person name="Andrzejewski T.M."/>
            <person name="Davidsen T.M."/>
            <person name="Wayne K.J."/>
            <person name="Tettelin H."/>
            <person name="Glass J.I."/>
            <person name="Rusch D."/>
            <person name="Podicherti R."/>
            <person name="Tsui H.-C.T."/>
            <person name="Winkler M.E."/>
        </authorList>
    </citation>
    <scope>NUCLEOTIDE SEQUENCE</scope>
</reference>
<feature type="transmembrane region" description="Helical" evidence="1">
    <location>
        <begin position="100"/>
        <end position="124"/>
    </location>
</feature>
<organism evidence="2">
    <name type="scientific">marine metagenome</name>
    <dbReference type="NCBI Taxonomy" id="408172"/>
    <lineage>
        <taxon>unclassified sequences</taxon>
        <taxon>metagenomes</taxon>
        <taxon>ecological metagenomes</taxon>
    </lineage>
</organism>
<evidence type="ECO:0000313" key="2">
    <source>
        <dbReference type="EMBL" id="SUZ47991.1"/>
    </source>
</evidence>
<keyword evidence="1" id="KW-0812">Transmembrane</keyword>
<gene>
    <name evidence="2" type="ORF">METZ01_LOCUS845</name>
</gene>
<dbReference type="AlphaFoldDB" id="A0A381N087"/>
<feature type="transmembrane region" description="Helical" evidence="1">
    <location>
        <begin position="67"/>
        <end position="88"/>
    </location>
</feature>
<dbReference type="EMBL" id="UINC01000045">
    <property type="protein sequence ID" value="SUZ47991.1"/>
    <property type="molecule type" value="Genomic_DNA"/>
</dbReference>
<proteinExistence type="predicted"/>
<dbReference type="Pfam" id="PF19545">
    <property type="entry name" value="DUF6069"/>
    <property type="match status" value="1"/>
</dbReference>
<sequence length="132" mass="13682">MAGLKALVGSIVATSAVRWAAVATLDIPIEFPPLAGPGPTIFFTAVGALGAIAVFTVLRRRSDRPEYLFRWIALGVLLLSFPADLWLLSDGAAGAFPGATPTGVTVLMVMHVVAAAVIVLGLTVRPRFPSSA</sequence>
<keyword evidence="1" id="KW-0472">Membrane</keyword>
<feature type="transmembrane region" description="Helical" evidence="1">
    <location>
        <begin position="40"/>
        <end position="58"/>
    </location>
</feature>
<keyword evidence="1" id="KW-1133">Transmembrane helix</keyword>
<protein>
    <submittedName>
        <fullName evidence="2">Uncharacterized protein</fullName>
    </submittedName>
</protein>
<dbReference type="InterPro" id="IPR045713">
    <property type="entry name" value="DUF6069"/>
</dbReference>
<name>A0A381N087_9ZZZZ</name>